<dbReference type="AlphaFoldDB" id="A0A916QSN3"/>
<dbReference type="SUPFAM" id="SSF103481">
    <property type="entry name" value="Multidrug resistance efflux transporter EmrE"/>
    <property type="match status" value="2"/>
</dbReference>
<feature type="transmembrane region" description="Helical" evidence="6">
    <location>
        <begin position="48"/>
        <end position="67"/>
    </location>
</feature>
<evidence type="ECO:0000256" key="5">
    <source>
        <dbReference type="ARBA" id="ARBA00023136"/>
    </source>
</evidence>
<keyword evidence="3 6" id="KW-0812">Transmembrane</keyword>
<dbReference type="PANTHER" id="PTHR22911">
    <property type="entry name" value="ACYL-MALONYL CONDENSING ENZYME-RELATED"/>
    <property type="match status" value="1"/>
</dbReference>
<dbReference type="InterPro" id="IPR037185">
    <property type="entry name" value="EmrE-like"/>
</dbReference>
<accession>A0A916QSN3</accession>
<evidence type="ECO:0000259" key="7">
    <source>
        <dbReference type="Pfam" id="PF00892"/>
    </source>
</evidence>
<keyword evidence="5 6" id="KW-0472">Membrane</keyword>
<dbReference type="Proteomes" id="UP000628017">
    <property type="component" value="Unassembled WGS sequence"/>
</dbReference>
<dbReference type="GO" id="GO:0016020">
    <property type="term" value="C:membrane"/>
    <property type="evidence" value="ECO:0007669"/>
    <property type="project" value="UniProtKB-SubCell"/>
</dbReference>
<evidence type="ECO:0000256" key="6">
    <source>
        <dbReference type="SAM" id="Phobius"/>
    </source>
</evidence>
<name>A0A916QSN3_9RHOB</name>
<evidence type="ECO:0000256" key="3">
    <source>
        <dbReference type="ARBA" id="ARBA00022692"/>
    </source>
</evidence>
<evidence type="ECO:0000256" key="1">
    <source>
        <dbReference type="ARBA" id="ARBA00004141"/>
    </source>
</evidence>
<feature type="transmembrane region" description="Helical" evidence="6">
    <location>
        <begin position="131"/>
        <end position="150"/>
    </location>
</feature>
<dbReference type="InterPro" id="IPR000620">
    <property type="entry name" value="EamA_dom"/>
</dbReference>
<evidence type="ECO:0000256" key="2">
    <source>
        <dbReference type="ARBA" id="ARBA00009853"/>
    </source>
</evidence>
<feature type="domain" description="EamA" evidence="7">
    <location>
        <begin position="15"/>
        <end position="146"/>
    </location>
</feature>
<feature type="domain" description="EamA" evidence="7">
    <location>
        <begin position="157"/>
        <end position="285"/>
    </location>
</feature>
<dbReference type="EMBL" id="BMKA01000001">
    <property type="protein sequence ID" value="GGA06262.1"/>
    <property type="molecule type" value="Genomic_DNA"/>
</dbReference>
<dbReference type="Gene3D" id="1.10.3730.20">
    <property type="match status" value="1"/>
</dbReference>
<feature type="transmembrane region" description="Helical" evidence="6">
    <location>
        <begin position="12"/>
        <end position="36"/>
    </location>
</feature>
<protein>
    <submittedName>
        <fullName evidence="8">Peptide ABC transporter permease</fullName>
    </submittedName>
</protein>
<feature type="transmembrane region" description="Helical" evidence="6">
    <location>
        <begin position="186"/>
        <end position="208"/>
    </location>
</feature>
<organism evidence="8 9">
    <name type="scientific">Neptunicoccus cionae</name>
    <dbReference type="NCBI Taxonomy" id="2035344"/>
    <lineage>
        <taxon>Bacteria</taxon>
        <taxon>Pseudomonadati</taxon>
        <taxon>Pseudomonadota</taxon>
        <taxon>Alphaproteobacteria</taxon>
        <taxon>Rhodobacterales</taxon>
        <taxon>Paracoccaceae</taxon>
        <taxon>Neptunicoccus</taxon>
    </lineage>
</organism>
<comment type="subcellular location">
    <subcellularLocation>
        <location evidence="1">Membrane</location>
        <topology evidence="1">Multi-pass membrane protein</topology>
    </subcellularLocation>
</comment>
<feature type="transmembrane region" description="Helical" evidence="6">
    <location>
        <begin position="238"/>
        <end position="262"/>
    </location>
</feature>
<feature type="transmembrane region" description="Helical" evidence="6">
    <location>
        <begin position="268"/>
        <end position="286"/>
    </location>
</feature>
<sequence>MASDMPDMDYGRPWVGIGWMLLTGVLFVGVTGIVRYVGSNVPAAEAAFIRYLFGVLFILPFMGTGWLGQLDRRLVGTFALRGFCHAIGVILWFYAMARIPIAEVTAIGYLAPIYIAIGAAVFLGEKLALRRIAAIVIAFIGAMIILRPGIQEINSGQMAQVLSAPMFAVSYLVAKRLTAQAGPSLVVGMLSVFVTIGIAPFAIAVWKTPSPTEVAWLALVGALATTAHFTMTKALKAAPLAVTQPVTFLQLIWATILGLVVFGEAVDMFVLLGGGLIICSVSFISYREWVLSRRAKTPPAAAVKT</sequence>
<keyword evidence="4 6" id="KW-1133">Transmembrane helix</keyword>
<gene>
    <name evidence="8" type="ORF">GCM10011498_02430</name>
</gene>
<keyword evidence="9" id="KW-1185">Reference proteome</keyword>
<feature type="transmembrane region" description="Helical" evidence="6">
    <location>
        <begin position="106"/>
        <end position="124"/>
    </location>
</feature>
<comment type="similarity">
    <text evidence="2">Belongs to the drug/metabolite transporter (DMT) superfamily. 10 TMS drug/metabolite exporter (DME) (TC 2.A.7.3) family.</text>
</comment>
<comment type="caution">
    <text evidence="8">The sequence shown here is derived from an EMBL/GenBank/DDBJ whole genome shotgun (WGS) entry which is preliminary data.</text>
</comment>
<evidence type="ECO:0000256" key="4">
    <source>
        <dbReference type="ARBA" id="ARBA00022989"/>
    </source>
</evidence>
<reference evidence="8" key="2">
    <citation type="submission" date="2020-09" db="EMBL/GenBank/DDBJ databases">
        <authorList>
            <person name="Sun Q."/>
            <person name="Zhou Y."/>
        </authorList>
    </citation>
    <scope>NUCLEOTIDE SEQUENCE</scope>
    <source>
        <strain evidence="8">CGMCC 1.15880</strain>
    </source>
</reference>
<evidence type="ECO:0000313" key="9">
    <source>
        <dbReference type="Proteomes" id="UP000628017"/>
    </source>
</evidence>
<dbReference type="PANTHER" id="PTHR22911:SF6">
    <property type="entry name" value="SOLUTE CARRIER FAMILY 35 MEMBER G1"/>
    <property type="match status" value="1"/>
</dbReference>
<proteinExistence type="inferred from homology"/>
<evidence type="ECO:0000313" key="8">
    <source>
        <dbReference type="EMBL" id="GGA06262.1"/>
    </source>
</evidence>
<reference evidence="8" key="1">
    <citation type="journal article" date="2014" name="Int. J. Syst. Evol. Microbiol.">
        <title>Complete genome sequence of Corynebacterium casei LMG S-19264T (=DSM 44701T), isolated from a smear-ripened cheese.</title>
        <authorList>
            <consortium name="US DOE Joint Genome Institute (JGI-PGF)"/>
            <person name="Walter F."/>
            <person name="Albersmeier A."/>
            <person name="Kalinowski J."/>
            <person name="Ruckert C."/>
        </authorList>
    </citation>
    <scope>NUCLEOTIDE SEQUENCE</scope>
    <source>
        <strain evidence="8">CGMCC 1.15880</strain>
    </source>
</reference>
<dbReference type="Pfam" id="PF00892">
    <property type="entry name" value="EamA"/>
    <property type="match status" value="2"/>
</dbReference>
<feature type="transmembrane region" description="Helical" evidence="6">
    <location>
        <begin position="74"/>
        <end position="94"/>
    </location>
</feature>